<dbReference type="OrthoDB" id="9788916at2"/>
<dbReference type="SUPFAM" id="SSF55729">
    <property type="entry name" value="Acyl-CoA N-acyltransferases (Nat)"/>
    <property type="match status" value="1"/>
</dbReference>
<protein>
    <submittedName>
        <fullName evidence="2">N-acetyltransferase</fullName>
    </submittedName>
</protein>
<proteinExistence type="predicted"/>
<dbReference type="PANTHER" id="PTHR43792:SF1">
    <property type="entry name" value="N-ACETYLTRANSFERASE DOMAIN-CONTAINING PROTEIN"/>
    <property type="match status" value="1"/>
</dbReference>
<evidence type="ECO:0000259" key="1">
    <source>
        <dbReference type="PROSITE" id="PS51186"/>
    </source>
</evidence>
<dbReference type="RefSeq" id="WP_130140982.1">
    <property type="nucleotide sequence ID" value="NZ_SGIT01000001.1"/>
</dbReference>
<dbReference type="InterPro" id="IPR051531">
    <property type="entry name" value="N-acetyltransferase"/>
</dbReference>
<evidence type="ECO:0000313" key="2">
    <source>
        <dbReference type="EMBL" id="RZF62757.1"/>
    </source>
</evidence>
<dbReference type="PROSITE" id="PS51186">
    <property type="entry name" value="GNAT"/>
    <property type="match status" value="1"/>
</dbReference>
<feature type="domain" description="N-acetyltransferase" evidence="1">
    <location>
        <begin position="2"/>
        <end position="157"/>
    </location>
</feature>
<accession>A0A4Q6Y0M5</accession>
<dbReference type="InterPro" id="IPR000182">
    <property type="entry name" value="GNAT_dom"/>
</dbReference>
<gene>
    <name evidence="2" type="ORF">EWE74_08200</name>
</gene>
<organism evidence="2 3">
    <name type="scientific">Sphingobacterium corticibacterium</name>
    <dbReference type="NCBI Taxonomy" id="2484746"/>
    <lineage>
        <taxon>Bacteria</taxon>
        <taxon>Pseudomonadati</taxon>
        <taxon>Bacteroidota</taxon>
        <taxon>Sphingobacteriia</taxon>
        <taxon>Sphingobacteriales</taxon>
        <taxon>Sphingobacteriaceae</taxon>
        <taxon>Sphingobacterium</taxon>
    </lineage>
</organism>
<dbReference type="EMBL" id="SGIT01000001">
    <property type="protein sequence ID" value="RZF62757.1"/>
    <property type="molecule type" value="Genomic_DNA"/>
</dbReference>
<dbReference type="PANTHER" id="PTHR43792">
    <property type="entry name" value="GNAT FAMILY, PUTATIVE (AFU_ORTHOLOGUE AFUA_3G00765)-RELATED-RELATED"/>
    <property type="match status" value="1"/>
</dbReference>
<sequence length="159" mass="18504">MLQLLKYTRKDFDDYYSIVADDQVMKYITGNGMSKKQAREKFTSIMQINEEENLLGYFKVIDHNHGLIGDCKLVRYKYDRSMLEIGYLLKYAYWRKGFGTKICKKLLGKSAEIAPKDNIIGVIDPDNVASKRLLEKFGFKSCFIGEENDIPTEKFILCR</sequence>
<reference evidence="2 3" key="1">
    <citation type="submission" date="2019-02" db="EMBL/GenBank/DDBJ databases">
        <authorList>
            <person name="Li Y."/>
        </authorList>
    </citation>
    <scope>NUCLEOTIDE SEQUENCE [LARGE SCALE GENOMIC DNA]</scope>
    <source>
        <strain evidence="2 3">30C10-4-7</strain>
    </source>
</reference>
<dbReference type="InterPro" id="IPR016181">
    <property type="entry name" value="Acyl_CoA_acyltransferase"/>
</dbReference>
<dbReference type="Proteomes" id="UP000292855">
    <property type="component" value="Unassembled WGS sequence"/>
</dbReference>
<dbReference type="Pfam" id="PF13302">
    <property type="entry name" value="Acetyltransf_3"/>
    <property type="match status" value="1"/>
</dbReference>
<dbReference type="GO" id="GO:0016747">
    <property type="term" value="F:acyltransferase activity, transferring groups other than amino-acyl groups"/>
    <property type="evidence" value="ECO:0007669"/>
    <property type="project" value="InterPro"/>
</dbReference>
<dbReference type="Gene3D" id="3.40.630.30">
    <property type="match status" value="1"/>
</dbReference>
<comment type="caution">
    <text evidence="2">The sequence shown here is derived from an EMBL/GenBank/DDBJ whole genome shotgun (WGS) entry which is preliminary data.</text>
</comment>
<keyword evidence="2" id="KW-0808">Transferase</keyword>
<name>A0A4Q6Y0M5_9SPHI</name>
<keyword evidence="3" id="KW-1185">Reference proteome</keyword>
<dbReference type="AlphaFoldDB" id="A0A4Q6Y0M5"/>
<evidence type="ECO:0000313" key="3">
    <source>
        <dbReference type="Proteomes" id="UP000292855"/>
    </source>
</evidence>